<dbReference type="PANTHER" id="PTHR30329:SF17">
    <property type="entry name" value="LIPOPROTEIN YFIB-RELATED"/>
    <property type="match status" value="1"/>
</dbReference>
<dbReference type="InterPro" id="IPR036737">
    <property type="entry name" value="OmpA-like_sf"/>
</dbReference>
<proteinExistence type="predicted"/>
<dbReference type="AlphaFoldDB" id="A0A8J7FDH6"/>
<dbReference type="InterPro" id="IPR050330">
    <property type="entry name" value="Bact_OuterMem_StrucFunc"/>
</dbReference>
<dbReference type="GO" id="GO:0016020">
    <property type="term" value="C:membrane"/>
    <property type="evidence" value="ECO:0007669"/>
    <property type="project" value="UniProtKB-UniRule"/>
</dbReference>
<dbReference type="Pfam" id="PF18393">
    <property type="entry name" value="MotY_N"/>
    <property type="match status" value="1"/>
</dbReference>
<evidence type="ECO:0000313" key="4">
    <source>
        <dbReference type="Proteomes" id="UP000640333"/>
    </source>
</evidence>
<dbReference type="Gene3D" id="3.30.1330.60">
    <property type="entry name" value="OmpA-like domain"/>
    <property type="match status" value="1"/>
</dbReference>
<evidence type="ECO:0000313" key="3">
    <source>
        <dbReference type="EMBL" id="MBE9397414.1"/>
    </source>
</evidence>
<accession>A0A8J7FDH6</accession>
<dbReference type="Pfam" id="PF00691">
    <property type="entry name" value="OmpA"/>
    <property type="match status" value="1"/>
</dbReference>
<evidence type="ECO:0000259" key="2">
    <source>
        <dbReference type="PROSITE" id="PS51123"/>
    </source>
</evidence>
<gene>
    <name evidence="3" type="ORF">IOQ59_09085</name>
</gene>
<evidence type="ECO:0000256" key="1">
    <source>
        <dbReference type="PROSITE-ProRule" id="PRU00473"/>
    </source>
</evidence>
<dbReference type="EMBL" id="JADEYS010000007">
    <property type="protein sequence ID" value="MBE9397414.1"/>
    <property type="molecule type" value="Genomic_DNA"/>
</dbReference>
<name>A0A8J7FDH6_9GAMM</name>
<dbReference type="SUPFAM" id="SSF103088">
    <property type="entry name" value="OmpA-like"/>
    <property type="match status" value="1"/>
</dbReference>
<dbReference type="PROSITE" id="PS51123">
    <property type="entry name" value="OMPA_2"/>
    <property type="match status" value="1"/>
</dbReference>
<feature type="domain" description="OmpA-like" evidence="2">
    <location>
        <begin position="168"/>
        <end position="284"/>
    </location>
</feature>
<reference evidence="3" key="1">
    <citation type="submission" date="2020-10" db="EMBL/GenBank/DDBJ databases">
        <title>Bacterium isolated from coastal waters sediment.</title>
        <authorList>
            <person name="Chen R.-J."/>
            <person name="Lu D.-C."/>
            <person name="Zhu K.-L."/>
            <person name="Du Z.-J."/>
        </authorList>
    </citation>
    <scope>NUCLEOTIDE SEQUENCE</scope>
    <source>
        <strain evidence="3">N1Y112</strain>
    </source>
</reference>
<dbReference type="PANTHER" id="PTHR30329">
    <property type="entry name" value="STATOR ELEMENT OF FLAGELLAR MOTOR COMPLEX"/>
    <property type="match status" value="1"/>
</dbReference>
<keyword evidence="4" id="KW-1185">Reference proteome</keyword>
<organism evidence="3 4">
    <name type="scientific">Pontibacterium sinense</name>
    <dbReference type="NCBI Taxonomy" id="2781979"/>
    <lineage>
        <taxon>Bacteria</taxon>
        <taxon>Pseudomonadati</taxon>
        <taxon>Pseudomonadota</taxon>
        <taxon>Gammaproteobacteria</taxon>
        <taxon>Oceanospirillales</taxon>
        <taxon>Oceanospirillaceae</taxon>
        <taxon>Pontibacterium</taxon>
    </lineage>
</organism>
<comment type="caution">
    <text evidence="3">The sequence shown here is derived from an EMBL/GenBank/DDBJ whole genome shotgun (WGS) entry which is preliminary data.</text>
</comment>
<dbReference type="PRINTS" id="PR01023">
    <property type="entry name" value="NAFLGMOTY"/>
</dbReference>
<keyword evidence="1" id="KW-0472">Membrane</keyword>
<dbReference type="InterPro" id="IPR006665">
    <property type="entry name" value="OmpA-like"/>
</dbReference>
<dbReference type="Gene3D" id="2.60.40.2540">
    <property type="match status" value="1"/>
</dbReference>
<sequence length="284" mass="32087">MYLKLVPILLLWLVSTLVQAVSYRATIEESNWELESSIFVCRLSHVIPSFGNAVFEHEAGENVHFLLDPTEKGHFAKGAMLVSEAPPWRPGLMTQAIGPVKAVKQGQLDVKTGYAKSMLAALHKGLMPTFTTETWYGTPEYLRVSVSAVNFRNAYTDYVGCVAKLLPVNYRQVARTAVLFPPGEWRLSDSTRERLDLIILYIKNDNSVQSVYVDGHSDAAGRRLANRDLSKKRAEVVSEYFVKQGLEEGMVTTRYHGERYPVVPNNNKANRARNRRVTIRLEKE</sequence>
<protein>
    <submittedName>
        <fullName evidence="3">OmpA family protein</fullName>
    </submittedName>
</protein>
<dbReference type="InterPro" id="IPR041544">
    <property type="entry name" value="MotY_N"/>
</dbReference>
<dbReference type="RefSeq" id="WP_193952960.1">
    <property type="nucleotide sequence ID" value="NZ_JADEYS010000007.1"/>
</dbReference>
<dbReference type="CDD" id="cd07185">
    <property type="entry name" value="OmpA_C-like"/>
    <property type="match status" value="1"/>
</dbReference>
<dbReference type="Proteomes" id="UP000640333">
    <property type="component" value="Unassembled WGS sequence"/>
</dbReference>